<dbReference type="RefSeq" id="WP_311369949.1">
    <property type="nucleotide sequence ID" value="NZ_JAVRHX010000007.1"/>
</dbReference>
<protein>
    <submittedName>
        <fullName evidence="1">DUF885 domain-containing protein</fullName>
    </submittedName>
</protein>
<proteinExistence type="predicted"/>
<name>A0ABU2ZYC7_9ALTE</name>
<organism evidence="1 2">
    <name type="scientific">Glaciecola petra</name>
    <dbReference type="NCBI Taxonomy" id="3075602"/>
    <lineage>
        <taxon>Bacteria</taxon>
        <taxon>Pseudomonadati</taxon>
        <taxon>Pseudomonadota</taxon>
        <taxon>Gammaproteobacteria</taxon>
        <taxon>Alteromonadales</taxon>
        <taxon>Alteromonadaceae</taxon>
        <taxon>Glaciecola</taxon>
    </lineage>
</organism>
<dbReference type="Proteomes" id="UP001253545">
    <property type="component" value="Unassembled WGS sequence"/>
</dbReference>
<evidence type="ECO:0000313" key="1">
    <source>
        <dbReference type="EMBL" id="MDT0596422.1"/>
    </source>
</evidence>
<reference evidence="1 2" key="1">
    <citation type="submission" date="2023-09" db="EMBL/GenBank/DDBJ databases">
        <authorList>
            <person name="Rey-Velasco X."/>
        </authorList>
    </citation>
    <scope>NUCLEOTIDE SEQUENCE [LARGE SCALE GENOMIC DNA]</scope>
    <source>
        <strain evidence="1 2">P117</strain>
    </source>
</reference>
<dbReference type="Pfam" id="PF05960">
    <property type="entry name" value="DUF885"/>
    <property type="match status" value="1"/>
</dbReference>
<dbReference type="InterPro" id="IPR010281">
    <property type="entry name" value="DUF885"/>
</dbReference>
<evidence type="ECO:0000313" key="2">
    <source>
        <dbReference type="Proteomes" id="UP001253545"/>
    </source>
</evidence>
<comment type="caution">
    <text evidence="1">The sequence shown here is derived from an EMBL/GenBank/DDBJ whole genome shotgun (WGS) entry which is preliminary data.</text>
</comment>
<sequence length="616" mass="69876">MRQLIAKAIRPLLQASLCTIFVVSHTQVYANHSHTSHGVSENSSQAITSKQVSSTIAVSDANRQLQNLLDEIWQYELSQFPGLARSKGLKAVDLPRQFTDISMPAMTARYQKFTDFMSALTKIDETALSSEDRISLIMQKYRLQNYMSHFEFKEYRVPITSEYGFHSSIGGALSRMSLNTQDDVAVYTQSLQEAAELIDVNVAYMREGMETGHSQPKAVLLGFEDSIAAYIIDDIKEHPFSKAMLNDKKGLISPEQKSLINTLVNDVNTAYKNFYNFFVDEYVPNAPDAIAATNWPIGVNFYNNRIKHYTTTDLSAEEIHQIGLSEVARIRAEMQQIVDKLEFDGDINAFIDFLRTDKQFYAETPEDLIMYASYVAKQMDAKLPKLFYKMPRTPYGVAPVPDAIAPKYTTGRYVSPNSDDEPGYYWVNTYALDKRPLYAIPALTLHEAVPGHHFQISLAAEMNDLPEVRRSTYISAFGEGWGLYSEYLGVEVGIYDDPYDDFGRLSYEMWRACRLVVDTGMHVFGWSRDKALAYMLENTALSEHNVTTEIDRYISWPAQALSYKLGEIKIKELRAKAEEKMGDAFDLRAFHDAILAHGSVPLFVLEENMHAFINGH</sequence>
<dbReference type="EMBL" id="JAVRHX010000007">
    <property type="protein sequence ID" value="MDT0596422.1"/>
    <property type="molecule type" value="Genomic_DNA"/>
</dbReference>
<dbReference type="PANTHER" id="PTHR33361">
    <property type="entry name" value="GLR0591 PROTEIN"/>
    <property type="match status" value="1"/>
</dbReference>
<gene>
    <name evidence="1" type="ORF">RM552_16320</name>
</gene>
<dbReference type="PANTHER" id="PTHR33361:SF2">
    <property type="entry name" value="DUF885 DOMAIN-CONTAINING PROTEIN"/>
    <property type="match status" value="1"/>
</dbReference>
<keyword evidence="2" id="KW-1185">Reference proteome</keyword>
<accession>A0ABU2ZYC7</accession>